<reference evidence="2" key="1">
    <citation type="submission" date="2021-03" db="EMBL/GenBank/DDBJ databases">
        <authorList>
            <person name="Li Z."/>
            <person name="Yang C."/>
        </authorList>
    </citation>
    <scope>NUCLEOTIDE SEQUENCE</scope>
    <source>
        <strain evidence="2">Dzin_1.0</strain>
        <tissue evidence="2">Leaf</tissue>
    </source>
</reference>
<proteinExistence type="predicted"/>
<dbReference type="OrthoDB" id="2066at2759"/>
<dbReference type="PANTHER" id="PTHR33219:SF10">
    <property type="entry name" value="OS07G0185300 PROTEIN"/>
    <property type="match status" value="1"/>
</dbReference>
<keyword evidence="1" id="KW-1133">Transmembrane helix</keyword>
<dbReference type="GO" id="GO:0010020">
    <property type="term" value="P:chloroplast fission"/>
    <property type="evidence" value="ECO:0007669"/>
    <property type="project" value="TreeGrafter"/>
</dbReference>
<gene>
    <name evidence="2" type="ORF">J5N97_013412</name>
</gene>
<sequence>MPKWLDIYNGVLIVRVLLSWFPNILWDRLPMSTIRDICDPYLNLFRNIFPPVFDLLDASPLLAFAILGTLGSILNNSHGLC</sequence>
<dbReference type="Pfam" id="PF02325">
    <property type="entry name" value="CCB3_YggT"/>
    <property type="match status" value="1"/>
</dbReference>
<dbReference type="AlphaFoldDB" id="A0A9D5CR64"/>
<reference evidence="2" key="2">
    <citation type="journal article" date="2022" name="Hortic Res">
        <title>The genome of Dioscorea zingiberensis sheds light on the biosynthesis, origin and evolution of the medicinally important diosgenin saponins.</title>
        <authorList>
            <person name="Li Y."/>
            <person name="Tan C."/>
            <person name="Li Z."/>
            <person name="Guo J."/>
            <person name="Li S."/>
            <person name="Chen X."/>
            <person name="Wang C."/>
            <person name="Dai X."/>
            <person name="Yang H."/>
            <person name="Song W."/>
            <person name="Hou L."/>
            <person name="Xu J."/>
            <person name="Tong Z."/>
            <person name="Xu A."/>
            <person name="Yuan X."/>
            <person name="Wang W."/>
            <person name="Yang Q."/>
            <person name="Chen L."/>
            <person name="Sun Z."/>
            <person name="Wang K."/>
            <person name="Pan B."/>
            <person name="Chen J."/>
            <person name="Bao Y."/>
            <person name="Liu F."/>
            <person name="Qi X."/>
            <person name="Gang D.R."/>
            <person name="Wen J."/>
            <person name="Li J."/>
        </authorList>
    </citation>
    <scope>NUCLEOTIDE SEQUENCE</scope>
    <source>
        <strain evidence="2">Dzin_1.0</strain>
    </source>
</reference>
<evidence type="ECO:0000256" key="1">
    <source>
        <dbReference type="SAM" id="Phobius"/>
    </source>
</evidence>
<keyword evidence="1" id="KW-0812">Transmembrane</keyword>
<dbReference type="EMBL" id="JAGGNH010000003">
    <property type="protein sequence ID" value="KAJ0977938.1"/>
    <property type="molecule type" value="Genomic_DNA"/>
</dbReference>
<keyword evidence="1" id="KW-0472">Membrane</keyword>
<dbReference type="PANTHER" id="PTHR33219">
    <property type="entry name" value="YLMG HOMOLOG PROTEIN 2, CHLOROPLASTIC"/>
    <property type="match status" value="1"/>
</dbReference>
<evidence type="ECO:0000313" key="2">
    <source>
        <dbReference type="EMBL" id="KAJ0977938.1"/>
    </source>
</evidence>
<dbReference type="GO" id="GO:0016020">
    <property type="term" value="C:membrane"/>
    <property type="evidence" value="ECO:0007669"/>
    <property type="project" value="InterPro"/>
</dbReference>
<dbReference type="Proteomes" id="UP001085076">
    <property type="component" value="Miscellaneous, Linkage group lg03"/>
</dbReference>
<accession>A0A9D5CR64</accession>
<name>A0A9D5CR64_9LILI</name>
<keyword evidence="3" id="KW-1185">Reference proteome</keyword>
<protein>
    <recommendedName>
        <fullName evidence="4">YggT family protein</fullName>
    </recommendedName>
</protein>
<dbReference type="GO" id="GO:0009507">
    <property type="term" value="C:chloroplast"/>
    <property type="evidence" value="ECO:0007669"/>
    <property type="project" value="TreeGrafter"/>
</dbReference>
<comment type="caution">
    <text evidence="2">The sequence shown here is derived from an EMBL/GenBank/DDBJ whole genome shotgun (WGS) entry which is preliminary data.</text>
</comment>
<feature type="transmembrane region" description="Helical" evidence="1">
    <location>
        <begin position="6"/>
        <end position="26"/>
    </location>
</feature>
<evidence type="ECO:0000313" key="3">
    <source>
        <dbReference type="Proteomes" id="UP001085076"/>
    </source>
</evidence>
<dbReference type="InterPro" id="IPR003425">
    <property type="entry name" value="CCB3/YggT"/>
</dbReference>
<evidence type="ECO:0008006" key="4">
    <source>
        <dbReference type="Google" id="ProtNLM"/>
    </source>
</evidence>
<organism evidence="2 3">
    <name type="scientific">Dioscorea zingiberensis</name>
    <dbReference type="NCBI Taxonomy" id="325984"/>
    <lineage>
        <taxon>Eukaryota</taxon>
        <taxon>Viridiplantae</taxon>
        <taxon>Streptophyta</taxon>
        <taxon>Embryophyta</taxon>
        <taxon>Tracheophyta</taxon>
        <taxon>Spermatophyta</taxon>
        <taxon>Magnoliopsida</taxon>
        <taxon>Liliopsida</taxon>
        <taxon>Dioscoreales</taxon>
        <taxon>Dioscoreaceae</taxon>
        <taxon>Dioscorea</taxon>
    </lineage>
</organism>